<sequence length="667" mass="72719">MSPYPYTGVAGGAGWLESRDDNTGFMPQGNFNRSRTAFNSTQFANQRMFFNELKFSAAKSIRTSAIILASFNIIAAFATALGILCESYFRKKRNDRNFRFWRNGFNFVTEAETFPLVLSVGIFFQGFIFAGVQSRGLDSFLGRGCIWIAQLMLPAVFIVPYSQLVFGAEIAIRALQKKPFAPRGKYNVSICFSILAMLLLANFLVADFDQPADFCITSLFWFISHYSVMCFGLLVAIVSTVLASAVTVFLRLHRSINVEVTARVAASRMVYFLALGVISNSFLIPFFFVQGFRDTPREPGHNAPTLAMIASVAANVSGLMNGGLYLFLKSSTSSTVGPRNKAGEYENRRARYKVERQDSNDPDDDFDGQLMNPVAGPRGLRRMGSEASLITTEKEEEALDGRSINSTSFRNGRRSPDSMRSNRLVSAVASVLMPKAPEPARIPQTTAGPHMRKRSYSLFPRGTISSKASLLLPATTYSPADNLKPPPSMANLSNMRHRRDSSLVSSATVQIGIRLSSVDDMPPLSQNKIVGSDHVVHTLGCPNAPPGLDTQSPKRAGAVGASASFAEPADQEPQRDPVKAVKMKTLPPVPKINSQVPAAEPAEEEFTLSPKVYSPSSPSKARLPSPKGVGFSVPEPKGPGSPPRSPPRRRGTGETTPPMMNAKGDWI</sequence>
<organism evidence="1 2">
    <name type="scientific">Chaetomium tenue</name>
    <dbReference type="NCBI Taxonomy" id="1854479"/>
    <lineage>
        <taxon>Eukaryota</taxon>
        <taxon>Fungi</taxon>
        <taxon>Dikarya</taxon>
        <taxon>Ascomycota</taxon>
        <taxon>Pezizomycotina</taxon>
        <taxon>Sordariomycetes</taxon>
        <taxon>Sordariomycetidae</taxon>
        <taxon>Sordariales</taxon>
        <taxon>Chaetomiaceae</taxon>
        <taxon>Chaetomium</taxon>
    </lineage>
</organism>
<protein>
    <submittedName>
        <fullName evidence="1">Uncharacterized protein</fullName>
    </submittedName>
</protein>
<evidence type="ECO:0000313" key="2">
    <source>
        <dbReference type="Proteomes" id="UP000724584"/>
    </source>
</evidence>
<keyword evidence="2" id="KW-1185">Reference proteome</keyword>
<reference evidence="1 2" key="1">
    <citation type="journal article" date="2021" name="Nat. Commun.">
        <title>Genetic determinants of endophytism in the Arabidopsis root mycobiome.</title>
        <authorList>
            <person name="Mesny F."/>
            <person name="Miyauchi S."/>
            <person name="Thiergart T."/>
            <person name="Pickel B."/>
            <person name="Atanasova L."/>
            <person name="Karlsson M."/>
            <person name="Huettel B."/>
            <person name="Barry K.W."/>
            <person name="Haridas S."/>
            <person name="Chen C."/>
            <person name="Bauer D."/>
            <person name="Andreopoulos W."/>
            <person name="Pangilinan J."/>
            <person name="LaButti K."/>
            <person name="Riley R."/>
            <person name="Lipzen A."/>
            <person name="Clum A."/>
            <person name="Drula E."/>
            <person name="Henrissat B."/>
            <person name="Kohler A."/>
            <person name="Grigoriev I.V."/>
            <person name="Martin F.M."/>
            <person name="Hacquard S."/>
        </authorList>
    </citation>
    <scope>NUCLEOTIDE SEQUENCE [LARGE SCALE GENOMIC DNA]</scope>
    <source>
        <strain evidence="1 2">MPI-SDFR-AT-0079</strain>
    </source>
</reference>
<gene>
    <name evidence="1" type="ORF">F5144DRAFT_201841</name>
</gene>
<dbReference type="EMBL" id="JAGIZQ010000003">
    <property type="protein sequence ID" value="KAH6636949.1"/>
    <property type="molecule type" value="Genomic_DNA"/>
</dbReference>
<dbReference type="Proteomes" id="UP000724584">
    <property type="component" value="Unassembled WGS sequence"/>
</dbReference>
<name>A0ACB7PCM7_9PEZI</name>
<comment type="caution">
    <text evidence="1">The sequence shown here is derived from an EMBL/GenBank/DDBJ whole genome shotgun (WGS) entry which is preliminary data.</text>
</comment>
<evidence type="ECO:0000313" key="1">
    <source>
        <dbReference type="EMBL" id="KAH6636949.1"/>
    </source>
</evidence>
<proteinExistence type="predicted"/>
<accession>A0ACB7PCM7</accession>